<dbReference type="AlphaFoldDB" id="A0A645DNF1"/>
<evidence type="ECO:0000313" key="1">
    <source>
        <dbReference type="EMBL" id="MPM90817.1"/>
    </source>
</evidence>
<reference evidence="1" key="1">
    <citation type="submission" date="2019-08" db="EMBL/GenBank/DDBJ databases">
        <authorList>
            <person name="Kucharzyk K."/>
            <person name="Murdoch R.W."/>
            <person name="Higgins S."/>
            <person name="Loffler F."/>
        </authorList>
    </citation>
    <scope>NUCLEOTIDE SEQUENCE</scope>
</reference>
<organism evidence="1">
    <name type="scientific">bioreactor metagenome</name>
    <dbReference type="NCBI Taxonomy" id="1076179"/>
    <lineage>
        <taxon>unclassified sequences</taxon>
        <taxon>metagenomes</taxon>
        <taxon>ecological metagenomes</taxon>
    </lineage>
</organism>
<sequence length="70" mass="7839">MSTPHFVRVGSLHGVIFVIHITKSVKQSVQNGVVSEFTICFSESDRIFGQMPTGVVFWNVGIFRRVKGNE</sequence>
<dbReference type="EMBL" id="VSSQ01037973">
    <property type="protein sequence ID" value="MPM90817.1"/>
    <property type="molecule type" value="Genomic_DNA"/>
</dbReference>
<gene>
    <name evidence="1" type="ORF">SDC9_137939</name>
</gene>
<proteinExistence type="predicted"/>
<accession>A0A645DNF1</accession>
<name>A0A645DNF1_9ZZZZ</name>
<protein>
    <submittedName>
        <fullName evidence="1">Uncharacterized protein</fullName>
    </submittedName>
</protein>
<comment type="caution">
    <text evidence="1">The sequence shown here is derived from an EMBL/GenBank/DDBJ whole genome shotgun (WGS) entry which is preliminary data.</text>
</comment>